<gene>
    <name evidence="1" type="ORF">N47_G33620</name>
</gene>
<sequence>MEVFNDVLSAISKHMAKYGIYEYDPPLFFIINEDKNCTES</sequence>
<accession>E1YBU4</accession>
<dbReference type="AlphaFoldDB" id="E1YBU4"/>
<dbReference type="EMBL" id="FR695868">
    <property type="protein sequence ID" value="CBX28038.1"/>
    <property type="molecule type" value="Genomic_DNA"/>
</dbReference>
<reference evidence="1" key="1">
    <citation type="journal article" date="2011" name="Environ. Microbiol.">
        <title>Genomic insights into the metabolic potential of the polycyclic aromatic hydrocarbon degrading sulfate-reducing Deltaproteobacterium N47.</title>
        <authorList>
            <person name="Bergmann F."/>
            <person name="Selesi D."/>
            <person name="Weinmaier T."/>
            <person name="Tischler P."/>
            <person name="Rattei T."/>
            <person name="Meckenstock R.U."/>
        </authorList>
    </citation>
    <scope>NUCLEOTIDE SEQUENCE</scope>
</reference>
<organism evidence="1">
    <name type="scientific">uncultured Desulfobacterium sp</name>
    <dbReference type="NCBI Taxonomy" id="201089"/>
    <lineage>
        <taxon>Bacteria</taxon>
        <taxon>Pseudomonadati</taxon>
        <taxon>Thermodesulfobacteriota</taxon>
        <taxon>Desulfobacteria</taxon>
        <taxon>Desulfobacterales</taxon>
        <taxon>Desulfobacteriaceae</taxon>
        <taxon>Desulfobacterium</taxon>
        <taxon>environmental samples</taxon>
    </lineage>
</organism>
<name>E1YBU4_9BACT</name>
<protein>
    <submittedName>
        <fullName evidence="1">Uncharacterized protein</fullName>
    </submittedName>
</protein>
<evidence type="ECO:0000313" key="1">
    <source>
        <dbReference type="EMBL" id="CBX28038.1"/>
    </source>
</evidence>
<proteinExistence type="predicted"/>